<dbReference type="Gene3D" id="3.40.50.300">
    <property type="entry name" value="P-loop containing nucleotide triphosphate hydrolases"/>
    <property type="match status" value="1"/>
</dbReference>
<evidence type="ECO:0000256" key="2">
    <source>
        <dbReference type="SAM" id="MobiDB-lite"/>
    </source>
</evidence>
<keyword evidence="1" id="KW-0802">TPR repeat</keyword>
<keyword evidence="5" id="KW-1185">Reference proteome</keyword>
<dbReference type="SUPFAM" id="SSF52540">
    <property type="entry name" value="P-loop containing nucleoside triphosphate hydrolases"/>
    <property type="match status" value="1"/>
</dbReference>
<dbReference type="PANTHER" id="PTHR47691:SF3">
    <property type="entry name" value="HTH-TYPE TRANSCRIPTIONAL REGULATOR RV0890C-RELATED"/>
    <property type="match status" value="1"/>
</dbReference>
<protein>
    <recommendedName>
        <fullName evidence="3">HTH luxR-type domain-containing protein</fullName>
    </recommendedName>
</protein>
<proteinExistence type="predicted"/>
<dbReference type="PROSITE" id="PS50043">
    <property type="entry name" value="HTH_LUXR_2"/>
    <property type="match status" value="1"/>
</dbReference>
<accession>A0ABQ3UH07</accession>
<dbReference type="InterPro" id="IPR000792">
    <property type="entry name" value="Tscrpt_reg_LuxR_C"/>
</dbReference>
<dbReference type="InterPro" id="IPR002182">
    <property type="entry name" value="NB-ARC"/>
</dbReference>
<dbReference type="PANTHER" id="PTHR47691">
    <property type="entry name" value="REGULATOR-RELATED"/>
    <property type="match status" value="1"/>
</dbReference>
<dbReference type="SUPFAM" id="SSF48452">
    <property type="entry name" value="TPR-like"/>
    <property type="match status" value="2"/>
</dbReference>
<dbReference type="SMART" id="SM00421">
    <property type="entry name" value="HTH_LUXR"/>
    <property type="match status" value="1"/>
</dbReference>
<dbReference type="InterPro" id="IPR011990">
    <property type="entry name" value="TPR-like_helical_dom_sf"/>
</dbReference>
<feature type="compositionally biased region" description="Basic and acidic residues" evidence="2">
    <location>
        <begin position="1"/>
        <end position="11"/>
    </location>
</feature>
<dbReference type="Pfam" id="PF13181">
    <property type="entry name" value="TPR_8"/>
    <property type="match status" value="1"/>
</dbReference>
<dbReference type="Pfam" id="PF13424">
    <property type="entry name" value="TPR_12"/>
    <property type="match status" value="1"/>
</dbReference>
<dbReference type="PRINTS" id="PR00038">
    <property type="entry name" value="HTHLUXR"/>
</dbReference>
<dbReference type="InterPro" id="IPR027417">
    <property type="entry name" value="P-loop_NTPase"/>
</dbReference>
<evidence type="ECO:0000259" key="3">
    <source>
        <dbReference type="PROSITE" id="PS50043"/>
    </source>
</evidence>
<dbReference type="RefSeq" id="WP_201368918.1">
    <property type="nucleotide sequence ID" value="NZ_BNJG01000001.1"/>
</dbReference>
<organism evidence="4 5">
    <name type="scientific">Ktedonobacter robiniae</name>
    <dbReference type="NCBI Taxonomy" id="2778365"/>
    <lineage>
        <taxon>Bacteria</taxon>
        <taxon>Bacillati</taxon>
        <taxon>Chloroflexota</taxon>
        <taxon>Ktedonobacteria</taxon>
        <taxon>Ktedonobacterales</taxon>
        <taxon>Ktedonobacteraceae</taxon>
        <taxon>Ktedonobacter</taxon>
    </lineage>
</organism>
<evidence type="ECO:0000313" key="4">
    <source>
        <dbReference type="EMBL" id="GHO51963.1"/>
    </source>
</evidence>
<dbReference type="Proteomes" id="UP000654345">
    <property type="component" value="Unassembled WGS sequence"/>
</dbReference>
<name>A0ABQ3UH07_9CHLR</name>
<dbReference type="Pfam" id="PF00931">
    <property type="entry name" value="NB-ARC"/>
    <property type="match status" value="1"/>
</dbReference>
<dbReference type="EMBL" id="BNJG01000001">
    <property type="protein sequence ID" value="GHO51963.1"/>
    <property type="molecule type" value="Genomic_DNA"/>
</dbReference>
<dbReference type="Gene3D" id="1.10.10.10">
    <property type="entry name" value="Winged helix-like DNA-binding domain superfamily/Winged helix DNA-binding domain"/>
    <property type="match status" value="1"/>
</dbReference>
<sequence>MIDRITPDESTQRGQHHPPQSSQHENHQHSEHLWKLPVTFTPLIGREQDLAMVTALLQRPEVRLLTLLGTGGIGKTRLSIEVASSLQNDFADGICFVSLAMLSDSSFVLPAIAQELGIQELAEQQLSEQVKGVLSTRQLLLILDNFEHVSAAAPLLVELLTVCPQLKLLVTSRAVLHLQCEYEYQVPPLATPESEELLALDTLAHNAAVALFLQRAQAIRPHFKLTNENAPAIAEICRRLDGLPLAIELAASRVKLLPPQALLNRMEQRFSLLIHNVLDAPGRQHTLEATIAWSYDLLNDEEQQLFRYLSVFTGGCSLETIEAIANPLHNKTSVILQLVGELLDKSLLLQIEQQSESRISMLETLREYGQERLREQGELEPARRAHALHYLKLAQEAEPHLKGAQQLVWMRRLTHEQENIRAALGWLIEQEEIELMLSFCAALGWFWHLCGHWNEGRRWLEAALVLPRAEQPSATRATVLYSAGDLAYYQDDYAVARARFEECITLCRSLDHKSELASALGAAGMLLHIQGETEAARPLLEESEHLCRTFDLRWELAHLLRKLGRIAWGLGALTEATTYTEEGLKLAQQLGDFSLAAMTYSTLSAIAMRQGDLTQAAKLTRESLTLARALDDKALIATAVQNLGYLAIQEHNLTEASALAQEALTLFRELGDKTFVTIALHSLGDVYMLQGDRQQAAAAYQEGLTLAEEIGNAIQAGWHLIALAKIAAAEDRFQQAARLLGTAMMKIDVSVHMNGAERAEYEQLVQSIHTHLGEKKYTSELLAGKSSGAEQDTRHLEQDAVIQPPADEPAPYPAGLTAREVDILRLVAQGLTDAQVAEKLIISRRTVNWHLTSIYSKLAVSSRTAATRYAIEHHLT</sequence>
<dbReference type="SMART" id="SM00028">
    <property type="entry name" value="TPR"/>
    <property type="match status" value="6"/>
</dbReference>
<comment type="caution">
    <text evidence="4">The sequence shown here is derived from an EMBL/GenBank/DDBJ whole genome shotgun (WGS) entry which is preliminary data.</text>
</comment>
<evidence type="ECO:0000313" key="5">
    <source>
        <dbReference type="Proteomes" id="UP000654345"/>
    </source>
</evidence>
<dbReference type="PRINTS" id="PR00364">
    <property type="entry name" value="DISEASERSIST"/>
</dbReference>
<dbReference type="Gene3D" id="1.25.40.10">
    <property type="entry name" value="Tetratricopeptide repeat domain"/>
    <property type="match status" value="1"/>
</dbReference>
<dbReference type="Pfam" id="PF00196">
    <property type="entry name" value="GerE"/>
    <property type="match status" value="1"/>
</dbReference>
<dbReference type="InterPro" id="IPR019734">
    <property type="entry name" value="TPR_rpt"/>
</dbReference>
<dbReference type="CDD" id="cd06170">
    <property type="entry name" value="LuxR_C_like"/>
    <property type="match status" value="1"/>
</dbReference>
<dbReference type="SUPFAM" id="SSF46894">
    <property type="entry name" value="C-terminal effector domain of the bipartite response regulators"/>
    <property type="match status" value="1"/>
</dbReference>
<dbReference type="InterPro" id="IPR016032">
    <property type="entry name" value="Sig_transdc_resp-reg_C-effctor"/>
</dbReference>
<feature type="region of interest" description="Disordered" evidence="2">
    <location>
        <begin position="1"/>
        <end position="30"/>
    </location>
</feature>
<gene>
    <name evidence="4" type="ORF">KSB_04380</name>
</gene>
<dbReference type="InterPro" id="IPR036388">
    <property type="entry name" value="WH-like_DNA-bd_sf"/>
</dbReference>
<feature type="domain" description="HTH luxR-type" evidence="3">
    <location>
        <begin position="809"/>
        <end position="874"/>
    </location>
</feature>
<reference evidence="4 5" key="1">
    <citation type="journal article" date="2021" name="Int. J. Syst. Evol. Microbiol.">
        <title>Reticulibacter mediterranei gen. nov., sp. nov., within the new family Reticulibacteraceae fam. nov., and Ktedonospora formicarum gen. nov., sp. nov., Ktedonobacter robiniae sp. nov., Dictyobacter formicarum sp. nov. and Dictyobacter arantiisoli sp. nov., belonging to the class Ktedonobacteria.</title>
        <authorList>
            <person name="Yabe S."/>
            <person name="Zheng Y."/>
            <person name="Wang C.M."/>
            <person name="Sakai Y."/>
            <person name="Abe K."/>
            <person name="Yokota A."/>
            <person name="Donadio S."/>
            <person name="Cavaletti L."/>
            <person name="Monciardini P."/>
        </authorList>
    </citation>
    <scope>NUCLEOTIDE SEQUENCE [LARGE SCALE GENOMIC DNA]</scope>
    <source>
        <strain evidence="4 5">SOSP1-30</strain>
    </source>
</reference>
<feature type="repeat" description="TPR" evidence="1">
    <location>
        <begin position="677"/>
        <end position="710"/>
    </location>
</feature>
<dbReference type="PROSITE" id="PS50005">
    <property type="entry name" value="TPR"/>
    <property type="match status" value="1"/>
</dbReference>
<evidence type="ECO:0000256" key="1">
    <source>
        <dbReference type="PROSITE-ProRule" id="PRU00339"/>
    </source>
</evidence>